<evidence type="ECO:0000259" key="9">
    <source>
        <dbReference type="SMART" id="SM00859"/>
    </source>
</evidence>
<dbReference type="RefSeq" id="WP_204653387.1">
    <property type="nucleotide sequence ID" value="NZ_JAFBFD010000009.1"/>
</dbReference>
<keyword evidence="5 6" id="KW-0560">Oxidoreductase</keyword>
<evidence type="ECO:0000256" key="4">
    <source>
        <dbReference type="ARBA" id="ARBA00022857"/>
    </source>
</evidence>
<keyword evidence="11" id="KW-1185">Reference proteome</keyword>
<dbReference type="Pfam" id="PF22698">
    <property type="entry name" value="Semialdhyde_dhC_1"/>
    <property type="match status" value="1"/>
</dbReference>
<dbReference type="CDD" id="cd17896">
    <property type="entry name" value="AGPR_2_N"/>
    <property type="match status" value="1"/>
</dbReference>
<dbReference type="CDD" id="cd23935">
    <property type="entry name" value="AGPR_2_C"/>
    <property type="match status" value="1"/>
</dbReference>
<evidence type="ECO:0000256" key="3">
    <source>
        <dbReference type="ARBA" id="ARBA00022605"/>
    </source>
</evidence>
<evidence type="ECO:0000256" key="1">
    <source>
        <dbReference type="ARBA" id="ARBA00022490"/>
    </source>
</evidence>
<dbReference type="Gene3D" id="3.40.50.720">
    <property type="entry name" value="NAD(P)-binding Rossmann-like Domain"/>
    <property type="match status" value="1"/>
</dbReference>
<dbReference type="InterPro" id="IPR000534">
    <property type="entry name" value="Semialdehyde_DH_NAD-bd"/>
</dbReference>
<dbReference type="SMART" id="SM00859">
    <property type="entry name" value="Semialdhyde_dh"/>
    <property type="match status" value="1"/>
</dbReference>
<accession>A0ABV9MUL7</accession>
<dbReference type="SUPFAM" id="SSF55347">
    <property type="entry name" value="Glyceraldehyde-3-phosphate dehydrogenase-like, C-terminal domain"/>
    <property type="match status" value="1"/>
</dbReference>
<evidence type="ECO:0000256" key="2">
    <source>
        <dbReference type="ARBA" id="ARBA00022571"/>
    </source>
</evidence>
<keyword evidence="1 6" id="KW-0963">Cytoplasm</keyword>
<gene>
    <name evidence="6 10" type="primary">argC</name>
    <name evidence="10" type="ORF">ACFO5I_04620</name>
</gene>
<comment type="pathway">
    <text evidence="6">Amino-acid biosynthesis; L-arginine biosynthesis; N(2)-acetyl-L-ornithine from L-glutamate: step 3/4.</text>
</comment>
<reference evidence="11" key="1">
    <citation type="journal article" date="2019" name="Int. J. Syst. Evol. Microbiol.">
        <title>The Global Catalogue of Microorganisms (GCM) 10K type strain sequencing project: providing services to taxonomists for standard genome sequencing and annotation.</title>
        <authorList>
            <consortium name="The Broad Institute Genomics Platform"/>
            <consortium name="The Broad Institute Genome Sequencing Center for Infectious Disease"/>
            <person name="Wu L."/>
            <person name="Ma J."/>
        </authorList>
    </citation>
    <scope>NUCLEOTIDE SEQUENCE [LARGE SCALE GENOMIC DNA]</scope>
    <source>
        <strain evidence="11">CGMCC 1.19032</strain>
    </source>
</reference>
<comment type="subcellular location">
    <subcellularLocation>
        <location evidence="6">Cytoplasm</location>
    </subcellularLocation>
</comment>
<evidence type="ECO:0000256" key="8">
    <source>
        <dbReference type="SAM" id="Phobius"/>
    </source>
</evidence>
<organism evidence="10 11">
    <name type="scientific">Enterococcus lemanii</name>
    <dbReference type="NCBI Taxonomy" id="1159752"/>
    <lineage>
        <taxon>Bacteria</taxon>
        <taxon>Bacillati</taxon>
        <taxon>Bacillota</taxon>
        <taxon>Bacilli</taxon>
        <taxon>Lactobacillales</taxon>
        <taxon>Enterococcaceae</taxon>
        <taxon>Enterococcus</taxon>
    </lineage>
</organism>
<evidence type="ECO:0000313" key="11">
    <source>
        <dbReference type="Proteomes" id="UP001595969"/>
    </source>
</evidence>
<dbReference type="EC" id="1.2.1.38" evidence="6"/>
<dbReference type="EMBL" id="JBHSGS010000026">
    <property type="protein sequence ID" value="MFC4719010.1"/>
    <property type="molecule type" value="Genomic_DNA"/>
</dbReference>
<name>A0ABV9MUL7_9ENTE</name>
<dbReference type="PANTHER" id="PTHR32338:SF10">
    <property type="entry name" value="N-ACETYL-GAMMA-GLUTAMYL-PHOSPHATE REDUCTASE, CHLOROPLASTIC-RELATED"/>
    <property type="match status" value="1"/>
</dbReference>
<dbReference type="Proteomes" id="UP001595969">
    <property type="component" value="Unassembled WGS sequence"/>
</dbReference>
<dbReference type="HAMAP" id="MF_01110">
    <property type="entry name" value="ArgC_type2"/>
    <property type="match status" value="1"/>
</dbReference>
<dbReference type="PROSITE" id="PS01224">
    <property type="entry name" value="ARGC"/>
    <property type="match status" value="1"/>
</dbReference>
<proteinExistence type="inferred from homology"/>
<evidence type="ECO:0000256" key="5">
    <source>
        <dbReference type="ARBA" id="ARBA00023002"/>
    </source>
</evidence>
<feature type="transmembrane region" description="Helical" evidence="8">
    <location>
        <begin position="111"/>
        <end position="134"/>
    </location>
</feature>
<dbReference type="InterPro" id="IPR023013">
    <property type="entry name" value="AGPR_AS"/>
</dbReference>
<dbReference type="SUPFAM" id="SSF51735">
    <property type="entry name" value="NAD(P)-binding Rossmann-fold domains"/>
    <property type="match status" value="1"/>
</dbReference>
<dbReference type="GO" id="GO:0003942">
    <property type="term" value="F:N-acetyl-gamma-glutamyl-phosphate reductase activity"/>
    <property type="evidence" value="ECO:0007669"/>
    <property type="project" value="UniProtKB-EC"/>
</dbReference>
<evidence type="ECO:0000256" key="6">
    <source>
        <dbReference type="HAMAP-Rule" id="MF_01110"/>
    </source>
</evidence>
<sequence>MKKTVYIDGQAGTTGLEIYERLEKRADLEILKIDEALRKDLSERKKMLNQADYVFLCLPDQAAKEAVALIENEKVKVLDASTAHRTDPDWAYGFPELSGAHREKIQNSKRVAVPGCYATGFLALVYPLIAAGILPKDYPVTCHAISGYSGGGKATIAEYEASERSSELDAPRLYALGQTHKHLKEMQAISGLAYPPLFNPIIADYYQGMIVSIPLHTRLLKEKKSAQELQRFFADYYQATNFIHVQPAGETTFLAGNQRTKTNELEIFVEGHDDQVLLVARLDNLGKGASGAAVQCLNILLGIDETTSLTTKKKE</sequence>
<dbReference type="Pfam" id="PF01118">
    <property type="entry name" value="Semialdhyde_dh"/>
    <property type="match status" value="1"/>
</dbReference>
<evidence type="ECO:0000256" key="7">
    <source>
        <dbReference type="PROSITE-ProRule" id="PRU10010"/>
    </source>
</evidence>
<keyword evidence="3 6" id="KW-0028">Amino-acid biosynthesis</keyword>
<comment type="catalytic activity">
    <reaction evidence="6">
        <text>N-acetyl-L-glutamate 5-semialdehyde + phosphate + NADP(+) = N-acetyl-L-glutamyl 5-phosphate + NADPH + H(+)</text>
        <dbReference type="Rhea" id="RHEA:21588"/>
        <dbReference type="ChEBI" id="CHEBI:15378"/>
        <dbReference type="ChEBI" id="CHEBI:29123"/>
        <dbReference type="ChEBI" id="CHEBI:43474"/>
        <dbReference type="ChEBI" id="CHEBI:57783"/>
        <dbReference type="ChEBI" id="CHEBI:57936"/>
        <dbReference type="ChEBI" id="CHEBI:58349"/>
        <dbReference type="EC" id="1.2.1.38"/>
    </reaction>
</comment>
<protein>
    <recommendedName>
        <fullName evidence="6">N-acetyl-gamma-glutamyl-phosphate reductase</fullName>
        <shortName evidence="6">AGPR</shortName>
        <ecNumber evidence="6">1.2.1.38</ecNumber>
    </recommendedName>
    <alternativeName>
        <fullName evidence="6">N-acetyl-glutamate semialdehyde dehydrogenase</fullName>
        <shortName evidence="6">NAGSA dehydrogenase</shortName>
    </alternativeName>
</protein>
<dbReference type="InterPro" id="IPR050085">
    <property type="entry name" value="AGPR"/>
</dbReference>
<dbReference type="Gene3D" id="3.30.360.10">
    <property type="entry name" value="Dihydrodipicolinate Reductase, domain 2"/>
    <property type="match status" value="1"/>
</dbReference>
<keyword evidence="8" id="KW-1133">Transmembrane helix</keyword>
<keyword evidence="4 6" id="KW-0521">NADP</keyword>
<keyword evidence="8" id="KW-0472">Membrane</keyword>
<feature type="domain" description="Semialdehyde dehydrogenase NAD-binding" evidence="9">
    <location>
        <begin position="4"/>
        <end position="105"/>
    </location>
</feature>
<dbReference type="PANTHER" id="PTHR32338">
    <property type="entry name" value="N-ACETYL-GAMMA-GLUTAMYL-PHOSPHATE REDUCTASE, CHLOROPLASTIC-RELATED-RELATED"/>
    <property type="match status" value="1"/>
</dbReference>
<dbReference type="InterPro" id="IPR058924">
    <property type="entry name" value="AGPR_dimerisation_dom"/>
</dbReference>
<comment type="similarity">
    <text evidence="6">Belongs to the NAGSA dehydrogenase family. Type 2 subfamily.</text>
</comment>
<keyword evidence="8" id="KW-0812">Transmembrane</keyword>
<keyword evidence="2 6" id="KW-0055">Arginine biosynthesis</keyword>
<dbReference type="InterPro" id="IPR010136">
    <property type="entry name" value="AGPR_type-2"/>
</dbReference>
<comment type="function">
    <text evidence="6">Catalyzes the NADPH-dependent reduction of N-acetyl-5-glutamyl phosphate to yield N-acetyl-L-glutamate 5-semialdehyde.</text>
</comment>
<feature type="active site" evidence="6 7">
    <location>
        <position position="116"/>
    </location>
</feature>
<dbReference type="NCBIfam" id="TIGR01851">
    <property type="entry name" value="argC_other"/>
    <property type="match status" value="1"/>
</dbReference>
<dbReference type="InterPro" id="IPR036291">
    <property type="entry name" value="NAD(P)-bd_dom_sf"/>
</dbReference>
<comment type="caution">
    <text evidence="10">The sequence shown here is derived from an EMBL/GenBank/DDBJ whole genome shotgun (WGS) entry which is preliminary data.</text>
</comment>
<evidence type="ECO:0000313" key="10">
    <source>
        <dbReference type="EMBL" id="MFC4719010.1"/>
    </source>
</evidence>